<accession>A0A1H7TV30</accession>
<name>A0A1H7TV30_9NOCA</name>
<evidence type="ECO:0008006" key="4">
    <source>
        <dbReference type="Google" id="ProtNLM"/>
    </source>
</evidence>
<feature type="transmembrane region" description="Helical" evidence="1">
    <location>
        <begin position="80"/>
        <end position="102"/>
    </location>
</feature>
<gene>
    <name evidence="2" type="ORF">SAMN05444583_116119</name>
</gene>
<keyword evidence="1" id="KW-1133">Transmembrane helix</keyword>
<dbReference type="AlphaFoldDB" id="A0A1H7TV30"/>
<feature type="transmembrane region" description="Helical" evidence="1">
    <location>
        <begin position="7"/>
        <end position="25"/>
    </location>
</feature>
<keyword evidence="3" id="KW-1185">Reference proteome</keyword>
<keyword evidence="1" id="KW-0812">Transmembrane</keyword>
<dbReference type="EMBL" id="FOAW01000016">
    <property type="protein sequence ID" value="SEL88702.1"/>
    <property type="molecule type" value="Genomic_DNA"/>
</dbReference>
<proteinExistence type="predicted"/>
<reference evidence="3" key="1">
    <citation type="submission" date="2016-10" db="EMBL/GenBank/DDBJ databases">
        <authorList>
            <person name="Varghese N."/>
            <person name="Submissions S."/>
        </authorList>
    </citation>
    <scope>NUCLEOTIDE SEQUENCE [LARGE SCALE GENOMIC DNA]</scope>
    <source>
        <strain evidence="3">DSM 44675</strain>
    </source>
</reference>
<dbReference type="Pfam" id="PF11196">
    <property type="entry name" value="DUF2834"/>
    <property type="match status" value="1"/>
</dbReference>
<evidence type="ECO:0000313" key="2">
    <source>
        <dbReference type="EMBL" id="SEL88702.1"/>
    </source>
</evidence>
<feature type="transmembrane region" description="Helical" evidence="1">
    <location>
        <begin position="45"/>
        <end position="68"/>
    </location>
</feature>
<organism evidence="2 3">
    <name type="scientific">Rhodococcus maanshanensis</name>
    <dbReference type="NCBI Taxonomy" id="183556"/>
    <lineage>
        <taxon>Bacteria</taxon>
        <taxon>Bacillati</taxon>
        <taxon>Actinomycetota</taxon>
        <taxon>Actinomycetes</taxon>
        <taxon>Mycobacteriales</taxon>
        <taxon>Nocardiaceae</taxon>
        <taxon>Rhodococcus</taxon>
    </lineage>
</organism>
<dbReference type="Proteomes" id="UP000198677">
    <property type="component" value="Unassembled WGS sequence"/>
</dbReference>
<protein>
    <recommendedName>
        <fullName evidence="4">DUF2834 domain-containing protein</fullName>
    </recommendedName>
</protein>
<keyword evidence="1" id="KW-0472">Membrane</keyword>
<dbReference type="OrthoDB" id="4231743at2"/>
<sequence length="116" mass="12753">MSPARRNLCVVYGVIAFVALIATWWNNIAYLADGNDLGGFVADGYANYASSSLVNDLWLVALAAVVFMVVEARRLGIKYVWVYVVLSIVIAISVMFPLFLIARERRLSETSGTMAT</sequence>
<evidence type="ECO:0000313" key="3">
    <source>
        <dbReference type="Proteomes" id="UP000198677"/>
    </source>
</evidence>
<dbReference type="InterPro" id="IPR021362">
    <property type="entry name" value="DUF2834"/>
</dbReference>
<evidence type="ECO:0000256" key="1">
    <source>
        <dbReference type="SAM" id="Phobius"/>
    </source>
</evidence>
<dbReference type="RefSeq" id="WP_072754263.1">
    <property type="nucleotide sequence ID" value="NZ_FOAW01000016.1"/>
</dbReference>